<dbReference type="STRING" id="307972.A0A2G8KJH3"/>
<dbReference type="Gene3D" id="3.10.20.80">
    <property type="entry name" value="Translation initiation factor 3 (IF-3), N-terminal domain"/>
    <property type="match status" value="1"/>
</dbReference>
<dbReference type="Pfam" id="PF00707">
    <property type="entry name" value="IF3_C"/>
    <property type="match status" value="1"/>
</dbReference>
<keyword evidence="2 7" id="KW-0396">Initiation factor</keyword>
<evidence type="ECO:0000256" key="1">
    <source>
        <dbReference type="ARBA" id="ARBA00005439"/>
    </source>
</evidence>
<dbReference type="OrthoDB" id="21573at2759"/>
<dbReference type="InterPro" id="IPR036787">
    <property type="entry name" value="T_IF-3_N_sf"/>
</dbReference>
<dbReference type="GO" id="GO:0003743">
    <property type="term" value="F:translation initiation factor activity"/>
    <property type="evidence" value="ECO:0007669"/>
    <property type="project" value="UniProtKB-KW"/>
</dbReference>
<dbReference type="GO" id="GO:0005739">
    <property type="term" value="C:mitochondrion"/>
    <property type="evidence" value="ECO:0007669"/>
    <property type="project" value="TreeGrafter"/>
</dbReference>
<dbReference type="InterPro" id="IPR001288">
    <property type="entry name" value="Translation_initiation_fac_3"/>
</dbReference>
<feature type="region of interest" description="Disordered" evidence="4">
    <location>
        <begin position="268"/>
        <end position="295"/>
    </location>
</feature>
<organism evidence="7 8">
    <name type="scientific">Stichopus japonicus</name>
    <name type="common">Sea cucumber</name>
    <dbReference type="NCBI Taxonomy" id="307972"/>
    <lineage>
        <taxon>Eukaryota</taxon>
        <taxon>Metazoa</taxon>
        <taxon>Echinodermata</taxon>
        <taxon>Eleutherozoa</taxon>
        <taxon>Echinozoa</taxon>
        <taxon>Holothuroidea</taxon>
        <taxon>Aspidochirotacea</taxon>
        <taxon>Aspidochirotida</taxon>
        <taxon>Stichopodidae</taxon>
        <taxon>Apostichopus</taxon>
    </lineage>
</organism>
<dbReference type="PANTHER" id="PTHR10938">
    <property type="entry name" value="TRANSLATION INITIATION FACTOR IF-3"/>
    <property type="match status" value="1"/>
</dbReference>
<dbReference type="SUPFAM" id="SSF54364">
    <property type="entry name" value="Translation initiation factor IF3, N-terminal domain"/>
    <property type="match status" value="1"/>
</dbReference>
<dbReference type="SUPFAM" id="SSF55200">
    <property type="entry name" value="Translation initiation factor IF3, C-terminal domain"/>
    <property type="match status" value="1"/>
</dbReference>
<name>A0A2G8KJH3_STIJA</name>
<keyword evidence="8" id="KW-1185">Reference proteome</keyword>
<comment type="similarity">
    <text evidence="1">Belongs to the IF-3 family.</text>
</comment>
<dbReference type="InterPro" id="IPR036788">
    <property type="entry name" value="T_IF-3_C_sf"/>
</dbReference>
<protein>
    <submittedName>
        <fullName evidence="7">Putative translation initiation factor IF-3, mitochondrial</fullName>
    </submittedName>
</protein>
<dbReference type="Proteomes" id="UP000230750">
    <property type="component" value="Unassembled WGS sequence"/>
</dbReference>
<evidence type="ECO:0000259" key="6">
    <source>
        <dbReference type="Pfam" id="PF05198"/>
    </source>
</evidence>
<reference evidence="7 8" key="1">
    <citation type="journal article" date="2017" name="PLoS Biol.">
        <title>The sea cucumber genome provides insights into morphological evolution and visceral regeneration.</title>
        <authorList>
            <person name="Zhang X."/>
            <person name="Sun L."/>
            <person name="Yuan J."/>
            <person name="Sun Y."/>
            <person name="Gao Y."/>
            <person name="Zhang L."/>
            <person name="Li S."/>
            <person name="Dai H."/>
            <person name="Hamel J.F."/>
            <person name="Liu C."/>
            <person name="Yu Y."/>
            <person name="Liu S."/>
            <person name="Lin W."/>
            <person name="Guo K."/>
            <person name="Jin S."/>
            <person name="Xu P."/>
            <person name="Storey K.B."/>
            <person name="Huan P."/>
            <person name="Zhang T."/>
            <person name="Zhou Y."/>
            <person name="Zhang J."/>
            <person name="Lin C."/>
            <person name="Li X."/>
            <person name="Xing L."/>
            <person name="Huo D."/>
            <person name="Sun M."/>
            <person name="Wang L."/>
            <person name="Mercier A."/>
            <person name="Li F."/>
            <person name="Yang H."/>
            <person name="Xiang J."/>
        </authorList>
    </citation>
    <scope>NUCLEOTIDE SEQUENCE [LARGE SCALE GENOMIC DNA]</scope>
    <source>
        <strain evidence="7">Shaxun</strain>
        <tissue evidence="7">Muscle</tissue>
    </source>
</reference>
<dbReference type="GO" id="GO:0032790">
    <property type="term" value="P:ribosome disassembly"/>
    <property type="evidence" value="ECO:0007669"/>
    <property type="project" value="TreeGrafter"/>
</dbReference>
<dbReference type="GO" id="GO:0070124">
    <property type="term" value="P:mitochondrial translational initiation"/>
    <property type="evidence" value="ECO:0007669"/>
    <property type="project" value="TreeGrafter"/>
</dbReference>
<dbReference type="GO" id="GO:0043022">
    <property type="term" value="F:ribosome binding"/>
    <property type="evidence" value="ECO:0007669"/>
    <property type="project" value="TreeGrafter"/>
</dbReference>
<keyword evidence="3" id="KW-0648">Protein biosynthesis</keyword>
<feature type="compositionally biased region" description="Basic and acidic residues" evidence="4">
    <location>
        <begin position="268"/>
        <end position="286"/>
    </location>
</feature>
<evidence type="ECO:0000256" key="4">
    <source>
        <dbReference type="SAM" id="MobiDB-lite"/>
    </source>
</evidence>
<comment type="caution">
    <text evidence="7">The sequence shown here is derived from an EMBL/GenBank/DDBJ whole genome shotgun (WGS) entry which is preliminary data.</text>
</comment>
<dbReference type="PANTHER" id="PTHR10938:SF0">
    <property type="entry name" value="TRANSLATION INITIATION FACTOR IF-3, MITOCHONDRIAL"/>
    <property type="match status" value="1"/>
</dbReference>
<feature type="domain" description="Translation initiation factor 3 N-terminal" evidence="6">
    <location>
        <begin position="104"/>
        <end position="168"/>
    </location>
</feature>
<dbReference type="AlphaFoldDB" id="A0A2G8KJH3"/>
<evidence type="ECO:0000259" key="5">
    <source>
        <dbReference type="Pfam" id="PF00707"/>
    </source>
</evidence>
<evidence type="ECO:0000256" key="3">
    <source>
        <dbReference type="ARBA" id="ARBA00022917"/>
    </source>
</evidence>
<accession>A0A2G8KJH3</accession>
<feature type="domain" description="Translation initiation factor 3 C-terminal" evidence="5">
    <location>
        <begin position="179"/>
        <end position="256"/>
    </location>
</feature>
<proteinExistence type="inferred from homology"/>
<sequence>MSLVVTKLCLRTSAITSMRSAILWKQHVLTGIKPMIPLCVSSVGILSKYSPLPWISRTRTYSSSTKNLDENAEDVLKHLEAENIHNRRRKLSPTDEMINVGRLVPHRVLDLVDETGETLKSVSSSNAVKLSQEKDLKLVLVNQHAKPLPLYKLMTGSELHKEQMKMNERRKSKAGPTIVKDIKLSSTIGLNDINVKKNHISDWLLKENNLQIRVTVMKKGRQAHSKEDMIAIIHKLTDGLEVPLVFNNEPKTTGKNGQNISVVLRRMSAKEKAKNNKEKNLFERMKSTPSSSSDG</sequence>
<dbReference type="InterPro" id="IPR019815">
    <property type="entry name" value="Translation_initiation_fac_3_C"/>
</dbReference>
<dbReference type="Pfam" id="PF05198">
    <property type="entry name" value="IF3_N"/>
    <property type="match status" value="1"/>
</dbReference>
<evidence type="ECO:0000313" key="7">
    <source>
        <dbReference type="EMBL" id="PIK48144.1"/>
    </source>
</evidence>
<gene>
    <name evidence="7" type="ORF">BSL78_15020</name>
</gene>
<dbReference type="EMBL" id="MRZV01000539">
    <property type="protein sequence ID" value="PIK48144.1"/>
    <property type="molecule type" value="Genomic_DNA"/>
</dbReference>
<evidence type="ECO:0000313" key="8">
    <source>
        <dbReference type="Proteomes" id="UP000230750"/>
    </source>
</evidence>
<evidence type="ECO:0000256" key="2">
    <source>
        <dbReference type="ARBA" id="ARBA00022540"/>
    </source>
</evidence>
<dbReference type="InterPro" id="IPR019814">
    <property type="entry name" value="Translation_initiation_fac_3_N"/>
</dbReference>
<dbReference type="Gene3D" id="3.30.110.10">
    <property type="entry name" value="Translation initiation factor 3 (IF-3), C-terminal domain"/>
    <property type="match status" value="1"/>
</dbReference>